<feature type="region of interest" description="Disordered" evidence="1">
    <location>
        <begin position="63"/>
        <end position="95"/>
    </location>
</feature>
<dbReference type="Proteomes" id="UP000254866">
    <property type="component" value="Unassembled WGS sequence"/>
</dbReference>
<keyword evidence="3" id="KW-1185">Reference proteome</keyword>
<gene>
    <name evidence="2" type="ORF">BP5553_07430</name>
</gene>
<accession>A0A370TJG5</accession>
<feature type="compositionally biased region" description="Low complexity" evidence="1">
    <location>
        <begin position="228"/>
        <end position="239"/>
    </location>
</feature>
<comment type="caution">
    <text evidence="2">The sequence shown here is derived from an EMBL/GenBank/DDBJ whole genome shotgun (WGS) entry which is preliminary data.</text>
</comment>
<feature type="compositionally biased region" description="Polar residues" evidence="1">
    <location>
        <begin position="175"/>
        <end position="202"/>
    </location>
</feature>
<protein>
    <submittedName>
        <fullName evidence="2">Uncharacterized protein</fullName>
    </submittedName>
</protein>
<feature type="compositionally biased region" description="Basic and acidic residues" evidence="1">
    <location>
        <begin position="129"/>
        <end position="142"/>
    </location>
</feature>
<dbReference type="RefSeq" id="XP_031868322.1">
    <property type="nucleotide sequence ID" value="XM_032016053.1"/>
</dbReference>
<reference evidence="2 3" key="1">
    <citation type="journal article" date="2018" name="IMA Fungus">
        <title>IMA Genome-F 9: Draft genome sequence of Annulohypoxylon stygium, Aspergillus mulundensis, Berkeleyomyces basicola (syn. Thielaviopsis basicola), Ceratocystis smalleyi, two Cercospora beticola strains, Coleophoma cylindrospora, Fusarium fracticaudum, Phialophora cf. hyalina, and Morchella septimelata.</title>
        <authorList>
            <person name="Wingfield B.D."/>
            <person name="Bills G.F."/>
            <person name="Dong Y."/>
            <person name="Huang W."/>
            <person name="Nel W.J."/>
            <person name="Swalarsk-Parry B.S."/>
            <person name="Vaghefi N."/>
            <person name="Wilken P.M."/>
            <person name="An Z."/>
            <person name="de Beer Z.W."/>
            <person name="De Vos L."/>
            <person name="Chen L."/>
            <person name="Duong T.A."/>
            <person name="Gao Y."/>
            <person name="Hammerbacher A."/>
            <person name="Kikkert J.R."/>
            <person name="Li Y."/>
            <person name="Li H."/>
            <person name="Li K."/>
            <person name="Li Q."/>
            <person name="Liu X."/>
            <person name="Ma X."/>
            <person name="Naidoo K."/>
            <person name="Pethybridge S.J."/>
            <person name="Sun J."/>
            <person name="Steenkamp E.T."/>
            <person name="van der Nest M.A."/>
            <person name="van Wyk S."/>
            <person name="Wingfield M.J."/>
            <person name="Xiong C."/>
            <person name="Yue Q."/>
            <person name="Zhang X."/>
        </authorList>
    </citation>
    <scope>NUCLEOTIDE SEQUENCE [LARGE SCALE GENOMIC DNA]</scope>
    <source>
        <strain evidence="2 3">BP 5553</strain>
    </source>
</reference>
<dbReference type="AlphaFoldDB" id="A0A370TJG5"/>
<sequence length="289" mass="31224">MAIAERKPVQFSLPYLTPSSFNKHAFLSVKTSRTRVTNTRILKSPPHNVPHQPCERNRQFKSATAASFAHSGLPDGVDRGPTARAEGRNDDADGDLPALELLGLRNLDKPALDVTGMHINQTSPGLRELQGDSRGSHDRPLIIEEDEPDETDIEDEAEDTSGSRDANAMSPHNALATSELASGSDLISQQDTGNIAQSTSVESALRSLPKPSGKGGDDGWTKDEQVKSPPASAPSSPRPRSVEVSQDEIESQQRSGATSSKPELRDASQHGTPDQRLEEGRQRENMVVK</sequence>
<evidence type="ECO:0000256" key="1">
    <source>
        <dbReference type="SAM" id="MobiDB-lite"/>
    </source>
</evidence>
<feature type="compositionally biased region" description="Acidic residues" evidence="1">
    <location>
        <begin position="143"/>
        <end position="159"/>
    </location>
</feature>
<evidence type="ECO:0000313" key="2">
    <source>
        <dbReference type="EMBL" id="RDL35499.1"/>
    </source>
</evidence>
<feature type="compositionally biased region" description="Basic and acidic residues" evidence="1">
    <location>
        <begin position="215"/>
        <end position="226"/>
    </location>
</feature>
<proteinExistence type="predicted"/>
<feature type="compositionally biased region" description="Polar residues" evidence="1">
    <location>
        <begin position="252"/>
        <end position="261"/>
    </location>
</feature>
<dbReference type="OrthoDB" id="3563077at2759"/>
<name>A0A370TJG5_9HELO</name>
<organism evidence="2 3">
    <name type="scientific">Venustampulla echinocandica</name>
    <dbReference type="NCBI Taxonomy" id="2656787"/>
    <lineage>
        <taxon>Eukaryota</taxon>
        <taxon>Fungi</taxon>
        <taxon>Dikarya</taxon>
        <taxon>Ascomycota</taxon>
        <taxon>Pezizomycotina</taxon>
        <taxon>Leotiomycetes</taxon>
        <taxon>Helotiales</taxon>
        <taxon>Pleuroascaceae</taxon>
        <taxon>Venustampulla</taxon>
    </lineage>
</organism>
<dbReference type="GeneID" id="43600279"/>
<feature type="compositionally biased region" description="Basic and acidic residues" evidence="1">
    <location>
        <begin position="262"/>
        <end position="289"/>
    </location>
</feature>
<dbReference type="EMBL" id="NPIC01000006">
    <property type="protein sequence ID" value="RDL35499.1"/>
    <property type="molecule type" value="Genomic_DNA"/>
</dbReference>
<feature type="region of interest" description="Disordered" evidence="1">
    <location>
        <begin position="116"/>
        <end position="289"/>
    </location>
</feature>
<evidence type="ECO:0000313" key="3">
    <source>
        <dbReference type="Proteomes" id="UP000254866"/>
    </source>
</evidence>